<evidence type="ECO:0000256" key="1">
    <source>
        <dbReference type="SAM" id="Coils"/>
    </source>
</evidence>
<reference evidence="2 3" key="1">
    <citation type="submission" date="2009-01" db="EMBL/GenBank/DDBJ databases">
        <authorList>
            <person name="Fulton L."/>
            <person name="Clifton S."/>
            <person name="Fulton B."/>
            <person name="Xu J."/>
            <person name="Minx P."/>
            <person name="Pepin K.H."/>
            <person name="Johnson M."/>
            <person name="Bhonagiri V."/>
            <person name="Nash W.E."/>
            <person name="Mardis E.R."/>
            <person name="Wilson R.K."/>
        </authorList>
    </citation>
    <scope>NUCLEOTIDE SEQUENCE [LARGE SCALE GENOMIC DNA]</scope>
    <source>
        <strain evidence="2 3">DSM 5476</strain>
    </source>
</reference>
<evidence type="ECO:0000313" key="2">
    <source>
        <dbReference type="EMBL" id="EEG30610.1"/>
    </source>
</evidence>
<comment type="caution">
    <text evidence="2">The sequence shown here is derived from an EMBL/GenBank/DDBJ whole genome shotgun (WGS) entry which is preliminary data.</text>
</comment>
<feature type="coiled-coil region" evidence="1">
    <location>
        <begin position="154"/>
        <end position="181"/>
    </location>
</feature>
<dbReference type="HOGENOM" id="CLU_1445319_0_0_9"/>
<organism evidence="2 3">
    <name type="scientific">[Clostridium] methylpentosum DSM 5476</name>
    <dbReference type="NCBI Taxonomy" id="537013"/>
    <lineage>
        <taxon>Bacteria</taxon>
        <taxon>Bacillati</taxon>
        <taxon>Bacillota</taxon>
        <taxon>Clostridia</taxon>
        <taxon>Eubacteriales</taxon>
        <taxon>Oscillospiraceae</taxon>
        <taxon>Oscillospiraceae incertae sedis</taxon>
    </lineage>
</organism>
<accession>C0ED97</accession>
<protein>
    <submittedName>
        <fullName evidence="2">Uncharacterized protein</fullName>
    </submittedName>
</protein>
<sequence length="187" mass="20459">MDKLNFDALEALSQPLQGAESNLQVNGENAAEGVIEGTEAKRYALLEQQAETARQGRALWQKQADNILRSEAARTGLLKGIAAGEDPFALLLQALACISLMTGDTLLLEQGRADLLAIYGEGLLEPVPLQMQLAQVRDRLARLKAARPTDPDSAARIQRAVEAHQSRLQELQRLQNNTVDKQNTHNT</sequence>
<proteinExistence type="predicted"/>
<evidence type="ECO:0000313" key="3">
    <source>
        <dbReference type="Proteomes" id="UP000003340"/>
    </source>
</evidence>
<dbReference type="EMBL" id="ACEC01000060">
    <property type="protein sequence ID" value="EEG30610.1"/>
    <property type="molecule type" value="Genomic_DNA"/>
</dbReference>
<reference evidence="2 3" key="2">
    <citation type="submission" date="2009-02" db="EMBL/GenBank/DDBJ databases">
        <title>Draft genome sequence of Clostridium methylpentosum (DSM 5476).</title>
        <authorList>
            <person name="Sudarsanam P."/>
            <person name="Ley R."/>
            <person name="Guruge J."/>
            <person name="Turnbaugh P.J."/>
            <person name="Mahowald M."/>
            <person name="Liep D."/>
            <person name="Gordon J."/>
        </authorList>
    </citation>
    <scope>NUCLEOTIDE SEQUENCE [LARGE SCALE GENOMIC DNA]</scope>
    <source>
        <strain evidence="2 3">DSM 5476</strain>
    </source>
</reference>
<dbReference type="Proteomes" id="UP000003340">
    <property type="component" value="Unassembled WGS sequence"/>
</dbReference>
<name>C0ED97_9FIRM</name>
<gene>
    <name evidence="2" type="ORF">CLOSTMETH_01823</name>
</gene>
<dbReference type="AlphaFoldDB" id="C0ED97"/>
<keyword evidence="1" id="KW-0175">Coiled coil</keyword>
<keyword evidence="3" id="KW-1185">Reference proteome</keyword>